<dbReference type="EMBL" id="MSDW01000001">
    <property type="protein sequence ID" value="OKY78344.1"/>
    <property type="molecule type" value="Genomic_DNA"/>
</dbReference>
<dbReference type="InterPro" id="IPR005240">
    <property type="entry name" value="DUF389"/>
</dbReference>
<dbReference type="NCBIfam" id="TIGR00271">
    <property type="entry name" value="uncharacterized hydrophobic domain"/>
    <property type="match status" value="1"/>
</dbReference>
<feature type="transmembrane region" description="Helical" evidence="1">
    <location>
        <begin position="142"/>
        <end position="164"/>
    </location>
</feature>
<comment type="caution">
    <text evidence="2">The sequence shown here is derived from an EMBL/GenBank/DDBJ whole genome shotgun (WGS) entry which is preliminary data.</text>
</comment>
<feature type="transmembrane region" description="Helical" evidence="1">
    <location>
        <begin position="209"/>
        <end position="229"/>
    </location>
</feature>
<accession>A0A1Q6DVG2</accession>
<evidence type="ECO:0000313" key="2">
    <source>
        <dbReference type="EMBL" id="OKY78344.1"/>
    </source>
</evidence>
<dbReference type="Pfam" id="PF04087">
    <property type="entry name" value="DUF389"/>
    <property type="match status" value="1"/>
</dbReference>
<keyword evidence="1" id="KW-1133">Transmembrane helix</keyword>
<dbReference type="Proteomes" id="UP000185744">
    <property type="component" value="Unassembled WGS sequence"/>
</dbReference>
<feature type="transmembrane region" description="Helical" evidence="1">
    <location>
        <begin position="236"/>
        <end position="263"/>
    </location>
</feature>
<keyword evidence="1" id="KW-0812">Transmembrane</keyword>
<feature type="transmembrane region" description="Helical" evidence="1">
    <location>
        <begin position="269"/>
        <end position="289"/>
    </location>
</feature>
<dbReference type="NCBIfam" id="TIGR00341">
    <property type="entry name" value="TIGR00341 family protein"/>
    <property type="match status" value="1"/>
</dbReference>
<feature type="transmembrane region" description="Helical" evidence="1">
    <location>
        <begin position="119"/>
        <end position="136"/>
    </location>
</feature>
<sequence>MSLRLLEVYHPKTTDRVKDILSDIPFIDIKEEVKSIEEGEIVVSRILLDAKQSEEAIDILKNKLKGFEEFRINIYPIEASIPRPEKGEREWELEKKSDRVSMEELYQNITDETEVSNQYIVTVAIAAIVASVGVLYNDVAVIIGSMVIAPLFTPSMGLSLATSLGDYKLAKKSIKTAVVGFLIPILIGIIFGLLFEINKSSPQIASRTSINLLYILLAISSGIAGSLSTTKGVSQALVGVMIAVALLPPLVVFGILAGATYWIPAFGSGLLFLVNFVGINLAGVITFAFQKIWPEKWWEKRKAKKTVRKVIVIWIILILILALLIQVYRTYFLVPP</sequence>
<feature type="transmembrane region" description="Helical" evidence="1">
    <location>
        <begin position="310"/>
        <end position="328"/>
    </location>
</feature>
<protein>
    <submittedName>
        <fullName evidence="2">Membrane protein</fullName>
    </submittedName>
</protein>
<organism evidence="2 3">
    <name type="scientific">Methanohalarchaeum thermophilum</name>
    <dbReference type="NCBI Taxonomy" id="1903181"/>
    <lineage>
        <taxon>Archaea</taxon>
        <taxon>Methanobacteriati</taxon>
        <taxon>Methanobacteriota</taxon>
        <taxon>Methanonatronarchaeia</taxon>
        <taxon>Methanonatronarchaeales</taxon>
        <taxon>Methanonatronarchaeaceae</taxon>
        <taxon>Candidatus Methanohalarchaeum</taxon>
    </lineage>
</organism>
<feature type="transmembrane region" description="Helical" evidence="1">
    <location>
        <begin position="176"/>
        <end position="197"/>
    </location>
</feature>
<dbReference type="PANTHER" id="PTHR20992:SF9">
    <property type="entry name" value="AT15442P-RELATED"/>
    <property type="match status" value="1"/>
</dbReference>
<evidence type="ECO:0000256" key="1">
    <source>
        <dbReference type="SAM" id="Phobius"/>
    </source>
</evidence>
<reference evidence="2" key="1">
    <citation type="submission" date="2016-12" db="EMBL/GenBank/DDBJ databases">
        <title>Discovery of methanogenic haloarchaea.</title>
        <authorList>
            <person name="Sorokin D.Y."/>
            <person name="Makarova K.S."/>
            <person name="Abbas B."/>
            <person name="Ferrer M."/>
            <person name="Golyshin P.N."/>
        </authorList>
    </citation>
    <scope>NUCLEOTIDE SEQUENCE [LARGE SCALE GENOMIC DNA]</scope>
    <source>
        <strain evidence="2">HMET1</strain>
    </source>
</reference>
<dbReference type="InParanoid" id="A0A1Q6DVG2"/>
<dbReference type="PANTHER" id="PTHR20992">
    <property type="entry name" value="AT15442P-RELATED"/>
    <property type="match status" value="1"/>
</dbReference>
<keyword evidence="1" id="KW-0472">Membrane</keyword>
<name>A0A1Q6DVG2_METT1</name>
<proteinExistence type="predicted"/>
<keyword evidence="3" id="KW-1185">Reference proteome</keyword>
<dbReference type="STRING" id="1903181.BTN85_0834"/>
<dbReference type="AlphaFoldDB" id="A0A1Q6DVG2"/>
<evidence type="ECO:0000313" key="3">
    <source>
        <dbReference type="Proteomes" id="UP000185744"/>
    </source>
</evidence>
<gene>
    <name evidence="2" type="ORF">BTN85_0834</name>
</gene>